<reference evidence="1" key="2">
    <citation type="journal article" date="2015" name="Data Brief">
        <title>Shoot transcriptome of the giant reed, Arundo donax.</title>
        <authorList>
            <person name="Barrero R.A."/>
            <person name="Guerrero F.D."/>
            <person name="Moolhuijzen P."/>
            <person name="Goolsby J.A."/>
            <person name="Tidwell J."/>
            <person name="Bellgard S.E."/>
            <person name="Bellgard M.I."/>
        </authorList>
    </citation>
    <scope>NUCLEOTIDE SEQUENCE</scope>
    <source>
        <tissue evidence="1">Shoot tissue taken approximately 20 cm above the soil surface</tissue>
    </source>
</reference>
<evidence type="ECO:0000313" key="1">
    <source>
        <dbReference type="EMBL" id="JAE11749.1"/>
    </source>
</evidence>
<name>A0A0A9FKJ2_ARUDO</name>
<dbReference type="AlphaFoldDB" id="A0A0A9FKJ2"/>
<proteinExistence type="predicted"/>
<reference evidence="1" key="1">
    <citation type="submission" date="2014-09" db="EMBL/GenBank/DDBJ databases">
        <authorList>
            <person name="Magalhaes I.L.F."/>
            <person name="Oliveira U."/>
            <person name="Santos F.R."/>
            <person name="Vidigal T.H.D.A."/>
            <person name="Brescovit A.D."/>
            <person name="Santos A.J."/>
        </authorList>
    </citation>
    <scope>NUCLEOTIDE SEQUENCE</scope>
    <source>
        <tissue evidence="1">Shoot tissue taken approximately 20 cm above the soil surface</tissue>
    </source>
</reference>
<dbReference type="EMBL" id="GBRH01186147">
    <property type="protein sequence ID" value="JAE11749.1"/>
    <property type="molecule type" value="Transcribed_RNA"/>
</dbReference>
<accession>A0A0A9FKJ2</accession>
<protein>
    <submittedName>
        <fullName evidence="1">Uncharacterized protein</fullName>
    </submittedName>
</protein>
<sequence length="27" mass="2945">MLLNTTILFGASIVTEGLQLFLMCSVE</sequence>
<organism evidence="1">
    <name type="scientific">Arundo donax</name>
    <name type="common">Giant reed</name>
    <name type="synonym">Donax arundinaceus</name>
    <dbReference type="NCBI Taxonomy" id="35708"/>
    <lineage>
        <taxon>Eukaryota</taxon>
        <taxon>Viridiplantae</taxon>
        <taxon>Streptophyta</taxon>
        <taxon>Embryophyta</taxon>
        <taxon>Tracheophyta</taxon>
        <taxon>Spermatophyta</taxon>
        <taxon>Magnoliopsida</taxon>
        <taxon>Liliopsida</taxon>
        <taxon>Poales</taxon>
        <taxon>Poaceae</taxon>
        <taxon>PACMAD clade</taxon>
        <taxon>Arundinoideae</taxon>
        <taxon>Arundineae</taxon>
        <taxon>Arundo</taxon>
    </lineage>
</organism>